<organism evidence="1 2">
    <name type="scientific">Pyropia yezoensis</name>
    <name type="common">Susabi-nori</name>
    <name type="synonym">Porphyra yezoensis</name>
    <dbReference type="NCBI Taxonomy" id="2788"/>
    <lineage>
        <taxon>Eukaryota</taxon>
        <taxon>Rhodophyta</taxon>
        <taxon>Bangiophyceae</taxon>
        <taxon>Bangiales</taxon>
        <taxon>Bangiaceae</taxon>
        <taxon>Pyropia</taxon>
    </lineage>
</organism>
<keyword evidence="2" id="KW-1185">Reference proteome</keyword>
<evidence type="ECO:0000313" key="1">
    <source>
        <dbReference type="EMBL" id="KAK1864918.1"/>
    </source>
</evidence>
<evidence type="ECO:0000313" key="2">
    <source>
        <dbReference type="Proteomes" id="UP000798662"/>
    </source>
</evidence>
<proteinExistence type="predicted"/>
<protein>
    <submittedName>
        <fullName evidence="1">Uncharacterized protein</fullName>
    </submittedName>
</protein>
<comment type="caution">
    <text evidence="1">The sequence shown here is derived from an EMBL/GenBank/DDBJ whole genome shotgun (WGS) entry which is preliminary data.</text>
</comment>
<dbReference type="EMBL" id="CM020619">
    <property type="protein sequence ID" value="KAK1864918.1"/>
    <property type="molecule type" value="Genomic_DNA"/>
</dbReference>
<sequence length="782" mass="84130">MRKWYQEMVANGRPTVEGGAAYLFFQFFPLGTNERSGPQPGAPSRTVAKRAVSGSGPPSDPAAASNLGGANAAQGSDQSRLESARRRGPNGELMLGGTGAPVGKVVDTWRDRTGICAPNFGRFSRDNDGVWLAVLPFLQALLAETVSGMFQAHDERAVRLLANTMRLKLAGSWRRLTAAVDGVGFVSSFVGQMAPAIDFDKRFRVAVGLLLRAAVDVESTIDGLFTEVAGSSDSLARGRRNAEYYAKKGGTPSPGDYRRWRASQNTFLHAPDSDPFISYEYFAALERVRPGMKDADAAKRRVGYRGKDRHAADMEGEGDACNKALSIKCGLTQGVFNVVCPHVITLGCRCLFRAERVGEALSIVLERFPRLPKVIFYDVACKLDKNALRRVRPILRAHGVRCILDRPHSITHTCSPVYLPDESLGATAGVATQAAEVSHAIAAANRACLAFMSPPTYMVLKMVQVAMMNVRKIYRMSQANGGGENDHIPLSPFYHSRVSRVCQRGSACSCLASVADTGCRQSEGALLVKMAAADPEVDRVDEAAPDAGSSPEAFEATGDGPVDGGVDAPRAVMNAVGGTDGDPRRDGADQEDPMQRHDSSAHSSATGEQGAMSARGENAEPGGSGGSTAGDPVQVVGGVGETPSPRQLPYFVPLSVIALAEAELLVNSFIVAEQRALPVREENKAKTVLMGVDYLTLCGEQWLNDEVMNSFVALINRRDQTARRLTATGDLETRQGLSGSTTSARRHTFMFNTFFFSRLLERGEHFDYEGVQNWGRKCGLDL</sequence>
<reference evidence="1" key="1">
    <citation type="submission" date="2019-11" db="EMBL/GenBank/DDBJ databases">
        <title>Nori genome reveals adaptations in red seaweeds to the harsh intertidal environment.</title>
        <authorList>
            <person name="Wang D."/>
            <person name="Mao Y."/>
        </authorList>
    </citation>
    <scope>NUCLEOTIDE SEQUENCE</scope>
    <source>
        <tissue evidence="1">Gametophyte</tissue>
    </source>
</reference>
<accession>A0ACC3C542</accession>
<gene>
    <name evidence="1" type="ORF">I4F81_007454</name>
</gene>
<name>A0ACC3C542_PYRYE</name>
<dbReference type="Proteomes" id="UP000798662">
    <property type="component" value="Chromosome 2"/>
</dbReference>